<evidence type="ECO:0000313" key="1">
    <source>
        <dbReference type="EMBL" id="PSJ60762.1"/>
    </source>
</evidence>
<dbReference type="RefSeq" id="WP_106724227.1">
    <property type="nucleotide sequence ID" value="NZ_PXYL01000005.1"/>
</dbReference>
<comment type="caution">
    <text evidence="1">The sequence shown here is derived from an EMBL/GenBank/DDBJ whole genome shotgun (WGS) entry which is preliminary data.</text>
</comment>
<dbReference type="AlphaFoldDB" id="A0A2P7SE24"/>
<dbReference type="Proteomes" id="UP000240653">
    <property type="component" value="Unassembled WGS sequence"/>
</dbReference>
<keyword evidence="2" id="KW-1185">Reference proteome</keyword>
<organism evidence="1 2">
    <name type="scientific">Pseudaminobacter soli</name>
    <name type="common">ex Li et al. 2025</name>
    <dbReference type="NCBI Taxonomy" id="1295366"/>
    <lineage>
        <taxon>Bacteria</taxon>
        <taxon>Pseudomonadati</taxon>
        <taxon>Pseudomonadota</taxon>
        <taxon>Alphaproteobacteria</taxon>
        <taxon>Hyphomicrobiales</taxon>
        <taxon>Phyllobacteriaceae</taxon>
        <taxon>Pseudaminobacter</taxon>
    </lineage>
</organism>
<dbReference type="EMBL" id="PXYL01000005">
    <property type="protein sequence ID" value="PSJ60762.1"/>
    <property type="molecule type" value="Genomic_DNA"/>
</dbReference>
<gene>
    <name evidence="1" type="ORF">C7I85_12020</name>
</gene>
<evidence type="ECO:0008006" key="3">
    <source>
        <dbReference type="Google" id="ProtNLM"/>
    </source>
</evidence>
<reference evidence="1 2" key="1">
    <citation type="submission" date="2018-03" db="EMBL/GenBank/DDBJ databases">
        <title>The draft genome of Mesorhizobium soli JCM 19897.</title>
        <authorList>
            <person name="Li L."/>
            <person name="Liu L."/>
            <person name="Liang L."/>
            <person name="Wang T."/>
            <person name="Zhang X."/>
        </authorList>
    </citation>
    <scope>NUCLEOTIDE SEQUENCE [LARGE SCALE GENOMIC DNA]</scope>
    <source>
        <strain evidence="1 2">JCM 19897</strain>
    </source>
</reference>
<accession>A0A2P7SE24</accession>
<proteinExistence type="predicted"/>
<evidence type="ECO:0000313" key="2">
    <source>
        <dbReference type="Proteomes" id="UP000240653"/>
    </source>
</evidence>
<protein>
    <recommendedName>
        <fullName evidence="3">Transcriptional regulator</fullName>
    </recommendedName>
</protein>
<name>A0A2P7SE24_9HYPH</name>
<sequence length="63" mass="6865">MTPDAFTRWLADMKSAGLGRSDAECARLLGISANSVVDMKKRGADVRTALACRALLHRLEPYS</sequence>
<dbReference type="OrthoDB" id="8455556at2"/>